<dbReference type="PROSITE" id="PS50850">
    <property type="entry name" value="MFS"/>
    <property type="match status" value="1"/>
</dbReference>
<evidence type="ECO:0000256" key="4">
    <source>
        <dbReference type="ARBA" id="ARBA00022475"/>
    </source>
</evidence>
<feature type="transmembrane region" description="Helical" evidence="8">
    <location>
        <begin position="334"/>
        <end position="355"/>
    </location>
</feature>
<reference evidence="10 11" key="1">
    <citation type="submission" date="2015-02" db="EMBL/GenBank/DDBJ databases">
        <title>Genome sequene of Rhodovulum sulfidophilum DSM 2351.</title>
        <authorList>
            <person name="Nagao N."/>
        </authorList>
    </citation>
    <scope>NUCLEOTIDE SEQUENCE [LARGE SCALE GENOMIC DNA]</scope>
    <source>
        <strain evidence="10 11">DSM 2351</strain>
    </source>
</reference>
<keyword evidence="3" id="KW-0813">Transport</keyword>
<feature type="transmembrane region" description="Helical" evidence="8">
    <location>
        <begin position="302"/>
        <end position="322"/>
    </location>
</feature>
<comment type="similarity">
    <text evidence="2">Belongs to the major facilitator superfamily.</text>
</comment>
<keyword evidence="7 8" id="KW-0472">Membrane</keyword>
<keyword evidence="6 8" id="KW-1133">Transmembrane helix</keyword>
<evidence type="ECO:0000256" key="8">
    <source>
        <dbReference type="SAM" id="Phobius"/>
    </source>
</evidence>
<feature type="transmembrane region" description="Helical" evidence="8">
    <location>
        <begin position="132"/>
        <end position="154"/>
    </location>
</feature>
<feature type="transmembrane region" description="Helical" evidence="8">
    <location>
        <begin position="214"/>
        <end position="238"/>
    </location>
</feature>
<dbReference type="SUPFAM" id="SSF103473">
    <property type="entry name" value="MFS general substrate transporter"/>
    <property type="match status" value="1"/>
</dbReference>
<comment type="subcellular location">
    <subcellularLocation>
        <location evidence="1">Cell membrane</location>
        <topology evidence="1">Multi-pass membrane protein</topology>
    </subcellularLocation>
</comment>
<dbReference type="PANTHER" id="PTHR43271:SF2">
    <property type="entry name" value="BLL2771 PROTEIN"/>
    <property type="match status" value="1"/>
</dbReference>
<dbReference type="Proteomes" id="UP000064912">
    <property type="component" value="Chromosome"/>
</dbReference>
<evidence type="ECO:0000256" key="5">
    <source>
        <dbReference type="ARBA" id="ARBA00022692"/>
    </source>
</evidence>
<dbReference type="InterPro" id="IPR011701">
    <property type="entry name" value="MFS"/>
</dbReference>
<dbReference type="KEGG" id="rsu:NHU_00804"/>
<dbReference type="GO" id="GO:0005886">
    <property type="term" value="C:plasma membrane"/>
    <property type="evidence" value="ECO:0007669"/>
    <property type="project" value="UniProtKB-SubCell"/>
</dbReference>
<evidence type="ECO:0000313" key="10">
    <source>
        <dbReference type="EMBL" id="BAQ67972.1"/>
    </source>
</evidence>
<accession>A0A0D6AYM9</accession>
<feature type="transmembrane region" description="Helical" evidence="8">
    <location>
        <begin position="108"/>
        <end position="125"/>
    </location>
</feature>
<feature type="domain" description="Major facilitator superfamily (MFS) profile" evidence="9">
    <location>
        <begin position="12"/>
        <end position="389"/>
    </location>
</feature>
<feature type="transmembrane region" description="Helical" evidence="8">
    <location>
        <begin position="46"/>
        <end position="66"/>
    </location>
</feature>
<dbReference type="InterPro" id="IPR020846">
    <property type="entry name" value="MFS_dom"/>
</dbReference>
<protein>
    <submittedName>
        <fullName evidence="10">Transport integral membrane protein</fullName>
    </submittedName>
</protein>
<dbReference type="AlphaFoldDB" id="A0A0D6AYM9"/>
<evidence type="ECO:0000256" key="7">
    <source>
        <dbReference type="ARBA" id="ARBA00023136"/>
    </source>
</evidence>
<dbReference type="GO" id="GO:0022857">
    <property type="term" value="F:transmembrane transporter activity"/>
    <property type="evidence" value="ECO:0007669"/>
    <property type="project" value="InterPro"/>
</dbReference>
<feature type="transmembrane region" description="Helical" evidence="8">
    <location>
        <begin position="250"/>
        <end position="270"/>
    </location>
</feature>
<feature type="transmembrane region" description="Helical" evidence="8">
    <location>
        <begin position="12"/>
        <end position="34"/>
    </location>
</feature>
<organism evidence="10 11">
    <name type="scientific">Rhodovulum sulfidophilum</name>
    <name type="common">Rhodobacter sulfidophilus</name>
    <dbReference type="NCBI Taxonomy" id="35806"/>
    <lineage>
        <taxon>Bacteria</taxon>
        <taxon>Pseudomonadati</taxon>
        <taxon>Pseudomonadota</taxon>
        <taxon>Alphaproteobacteria</taxon>
        <taxon>Rhodobacterales</taxon>
        <taxon>Paracoccaceae</taxon>
        <taxon>Rhodovulum</taxon>
    </lineage>
</organism>
<evidence type="ECO:0000256" key="1">
    <source>
        <dbReference type="ARBA" id="ARBA00004651"/>
    </source>
</evidence>
<proteinExistence type="inferred from homology"/>
<keyword evidence="5 8" id="KW-0812">Transmembrane</keyword>
<evidence type="ECO:0000256" key="3">
    <source>
        <dbReference type="ARBA" id="ARBA00022448"/>
    </source>
</evidence>
<evidence type="ECO:0000256" key="2">
    <source>
        <dbReference type="ARBA" id="ARBA00008335"/>
    </source>
</evidence>
<dbReference type="PANTHER" id="PTHR43271">
    <property type="entry name" value="BLL2771 PROTEIN"/>
    <property type="match status" value="1"/>
</dbReference>
<gene>
    <name evidence="10" type="ORF">NHU_00804</name>
</gene>
<keyword evidence="4" id="KW-1003">Cell membrane</keyword>
<feature type="transmembrane region" description="Helical" evidence="8">
    <location>
        <begin position="78"/>
        <end position="102"/>
    </location>
</feature>
<dbReference type="Gene3D" id="1.20.1250.20">
    <property type="entry name" value="MFS general substrate transporter like domains"/>
    <property type="match status" value="1"/>
</dbReference>
<evidence type="ECO:0000313" key="11">
    <source>
        <dbReference type="Proteomes" id="UP000064912"/>
    </source>
</evidence>
<evidence type="ECO:0000256" key="6">
    <source>
        <dbReference type="ARBA" id="ARBA00022989"/>
    </source>
</evidence>
<name>A0A0D6AYM9_RHOSU</name>
<sequence>MPETHAAAPRIQIALLTLAAVLVVGQTYVVIPLFTPMGEAFGVAPTRLAASVTAFGLPYAFSGLLAGPVADAWGAKRVIAGALGATALVTLAVALAPGFAGLLGLRTVQGFTAGFVAAPAFAYIAGELPERLRAFATTALQAGALASAVLMQLFGQVLATGFGWRAPFIGAAPLLLALALAAGQSLRSPSATSSRKIGAALSALPELLHQPRLLALYGAALTLLGGFVAVLAGISLYGPENLRNDPAQLFWVRAAALPVMIALPFLVLRLKAVSLRLRILAGLGVSALSLALLALVPGHAEALATGLAACVAGILIAAPAIVEGAARAAPNASGAAVSLYTFAIFLGASLGPQVATLFASLGLGALLAAIAVLFLLGGLLGAWGIAGIGSRKR</sequence>
<feature type="transmembrane region" description="Helical" evidence="8">
    <location>
        <begin position="166"/>
        <end position="186"/>
    </location>
</feature>
<dbReference type="InterPro" id="IPR036259">
    <property type="entry name" value="MFS_trans_sf"/>
</dbReference>
<dbReference type="EMBL" id="AP014800">
    <property type="protein sequence ID" value="BAQ67972.1"/>
    <property type="molecule type" value="Genomic_DNA"/>
</dbReference>
<feature type="transmembrane region" description="Helical" evidence="8">
    <location>
        <begin position="361"/>
        <end position="386"/>
    </location>
</feature>
<dbReference type="Pfam" id="PF07690">
    <property type="entry name" value="MFS_1"/>
    <property type="match status" value="1"/>
</dbReference>
<evidence type="ECO:0000259" key="9">
    <source>
        <dbReference type="PROSITE" id="PS50850"/>
    </source>
</evidence>
<feature type="transmembrane region" description="Helical" evidence="8">
    <location>
        <begin position="277"/>
        <end position="296"/>
    </location>
</feature>
<dbReference type="PATRIC" id="fig|35806.4.peg.823"/>